<evidence type="ECO:0000256" key="5">
    <source>
        <dbReference type="SAM" id="Phobius"/>
    </source>
</evidence>
<dbReference type="GO" id="GO:0005886">
    <property type="term" value="C:plasma membrane"/>
    <property type="evidence" value="ECO:0007669"/>
    <property type="project" value="TreeGrafter"/>
</dbReference>
<feature type="transmembrane region" description="Helical" evidence="5">
    <location>
        <begin position="123"/>
        <end position="142"/>
    </location>
</feature>
<keyword evidence="2 5" id="KW-0812">Transmembrane</keyword>
<dbReference type="Proteomes" id="UP000473826">
    <property type="component" value="Unassembled WGS sequence"/>
</dbReference>
<evidence type="ECO:0000313" key="7">
    <source>
        <dbReference type="Proteomes" id="UP000473826"/>
    </source>
</evidence>
<feature type="transmembrane region" description="Helical" evidence="5">
    <location>
        <begin position="20"/>
        <end position="43"/>
    </location>
</feature>
<evidence type="ECO:0000256" key="2">
    <source>
        <dbReference type="ARBA" id="ARBA00022692"/>
    </source>
</evidence>
<organism evidence="6 7">
    <name type="scientific">Vanrija humicola</name>
    <name type="common">Yeast</name>
    <name type="synonym">Cryptococcus humicola</name>
    <dbReference type="NCBI Taxonomy" id="5417"/>
    <lineage>
        <taxon>Eukaryota</taxon>
        <taxon>Fungi</taxon>
        <taxon>Dikarya</taxon>
        <taxon>Basidiomycota</taxon>
        <taxon>Agaricomycotina</taxon>
        <taxon>Tremellomycetes</taxon>
        <taxon>Trichosporonales</taxon>
        <taxon>Trichosporonaceae</taxon>
        <taxon>Vanrija</taxon>
    </lineage>
</organism>
<keyword evidence="4 5" id="KW-0472">Membrane</keyword>
<reference evidence="6 7" key="1">
    <citation type="journal article" date="2019" name="PLoS Genet.">
        <title>Convergent evolution of linked mating-type loci in basidiomycete fungi.</title>
        <authorList>
            <person name="Sun S."/>
            <person name="Coelho M.A."/>
            <person name="Heitman J."/>
            <person name="Nowrousian M."/>
        </authorList>
    </citation>
    <scope>NUCLEOTIDE SEQUENCE [LARGE SCALE GENOMIC DNA]</scope>
    <source>
        <strain evidence="6 7">CBS 4282</strain>
    </source>
</reference>
<dbReference type="PANTHER" id="PTHR31465:SF9">
    <property type="entry name" value="SPHINGOID LONG-CHAIN BASE TRANSPORTER RSB1"/>
    <property type="match status" value="1"/>
</dbReference>
<evidence type="ECO:0000256" key="3">
    <source>
        <dbReference type="ARBA" id="ARBA00022989"/>
    </source>
</evidence>
<accession>A0A7D8Z6T5</accession>
<proteinExistence type="predicted"/>
<dbReference type="OrthoDB" id="3358017at2759"/>
<dbReference type="PANTHER" id="PTHR31465">
    <property type="entry name" value="PROTEIN RTA1-RELATED"/>
    <property type="match status" value="1"/>
</dbReference>
<protein>
    <submittedName>
        <fullName evidence="6">Uncharacterized protein</fullName>
    </submittedName>
</protein>
<feature type="transmembrane region" description="Helical" evidence="5">
    <location>
        <begin position="162"/>
        <end position="182"/>
    </location>
</feature>
<keyword evidence="7" id="KW-1185">Reference proteome</keyword>
<feature type="transmembrane region" description="Helical" evidence="5">
    <location>
        <begin position="263"/>
        <end position="281"/>
    </location>
</feature>
<dbReference type="Pfam" id="PF04479">
    <property type="entry name" value="RTA1"/>
    <property type="match status" value="1"/>
</dbReference>
<dbReference type="EMBL" id="QKWK01000004">
    <property type="protein sequence ID" value="TXT10963.1"/>
    <property type="molecule type" value="Genomic_DNA"/>
</dbReference>
<comment type="subcellular location">
    <subcellularLocation>
        <location evidence="1">Membrane</location>
        <topology evidence="1">Multi-pass membrane protein</topology>
    </subcellularLocation>
</comment>
<evidence type="ECO:0000256" key="4">
    <source>
        <dbReference type="ARBA" id="ARBA00023136"/>
    </source>
</evidence>
<feature type="transmembrane region" description="Helical" evidence="5">
    <location>
        <begin position="83"/>
        <end position="102"/>
    </location>
</feature>
<comment type="caution">
    <text evidence="6">The sequence shown here is derived from an EMBL/GenBank/DDBJ whole genome shotgun (WGS) entry which is preliminary data.</text>
</comment>
<evidence type="ECO:0000313" key="6">
    <source>
        <dbReference type="EMBL" id="TXT10963.1"/>
    </source>
</evidence>
<feature type="transmembrane region" description="Helical" evidence="5">
    <location>
        <begin position="50"/>
        <end position="71"/>
    </location>
</feature>
<dbReference type="GO" id="GO:0000324">
    <property type="term" value="C:fungal-type vacuole"/>
    <property type="evidence" value="ECO:0007669"/>
    <property type="project" value="TreeGrafter"/>
</dbReference>
<evidence type="ECO:0000256" key="1">
    <source>
        <dbReference type="ARBA" id="ARBA00004141"/>
    </source>
</evidence>
<dbReference type="InterPro" id="IPR007568">
    <property type="entry name" value="RTA1"/>
</dbReference>
<gene>
    <name evidence="6" type="ORF">VHUM_01714</name>
</gene>
<name>A0A7D8Z6T5_VANHU</name>
<dbReference type="AlphaFoldDB" id="A0A7D8Z6T5"/>
<sequence length="313" mass="33382">MSLHILAREEHARDSPYGYVPTLTTTVPFIAVFGLLTAIHLGLGIRYRYWSALGTMVAGGLLEVIGWAGRVWSSQNPTLFDPFIMQTTCLIIGPVFFSAWDYTMLGACIARMGPQFSVLGAKWYLMVFIVADIVSLVLQAMGGGGASVAAQNGTDTAKSTNIMVAGILFQLGATSIFAVLAADFMYRVIFNKPYAYRERAIAKAHAKAAAKAAGAGDSSDTAIELNHAAYIPAESVMSDSSPKSTTPLGEAAGHSADLRGTKLLLAGVAFATLMIVIRGIYRAIELLQGWSGYIITHEVGCAWPLAVPSEHSR</sequence>
<keyword evidence="3 5" id="KW-1133">Transmembrane helix</keyword>